<accession>A0A6S6QLY1</accession>
<gene>
    <name evidence="1" type="ORF">IZ6_21590</name>
</gene>
<sequence length="81" mass="9361">MSGWRYAHIGTEGQAFDLNGLNPWAYEWRSLEENVTLPHPDYPSQFHAYRVWEINAANKVLRFAATDVSNCVWAFYLPSPS</sequence>
<protein>
    <submittedName>
        <fullName evidence="1">Uncharacterized protein</fullName>
    </submittedName>
</protein>
<organism evidence="1 2">
    <name type="scientific">Terrihabitans soli</name>
    <dbReference type="NCBI Taxonomy" id="708113"/>
    <lineage>
        <taxon>Bacteria</taxon>
        <taxon>Pseudomonadati</taxon>
        <taxon>Pseudomonadota</taxon>
        <taxon>Alphaproteobacteria</taxon>
        <taxon>Hyphomicrobiales</taxon>
        <taxon>Terrihabitans</taxon>
    </lineage>
</organism>
<dbReference type="EMBL" id="AP023361">
    <property type="protein sequence ID" value="BCJ91424.1"/>
    <property type="molecule type" value="Genomic_DNA"/>
</dbReference>
<dbReference type="KEGG" id="tso:IZ6_21590"/>
<dbReference type="Proteomes" id="UP000515317">
    <property type="component" value="Chromosome"/>
</dbReference>
<dbReference type="RefSeq" id="WP_222875070.1">
    <property type="nucleotide sequence ID" value="NZ_AP023361.1"/>
</dbReference>
<keyword evidence="2" id="KW-1185">Reference proteome</keyword>
<dbReference type="AlphaFoldDB" id="A0A6S6QLY1"/>
<evidence type="ECO:0000313" key="1">
    <source>
        <dbReference type="EMBL" id="BCJ91424.1"/>
    </source>
</evidence>
<proteinExistence type="predicted"/>
<evidence type="ECO:0000313" key="2">
    <source>
        <dbReference type="Proteomes" id="UP000515317"/>
    </source>
</evidence>
<name>A0A6S6QLY1_9HYPH</name>
<reference evidence="1 2" key="1">
    <citation type="submission" date="2020-08" db="EMBL/GenBank/DDBJ databases">
        <title>Genome sequence of Rhizobiales bacterium strain IZ6.</title>
        <authorList>
            <person name="Nakai R."/>
            <person name="Naganuma T."/>
        </authorList>
    </citation>
    <scope>NUCLEOTIDE SEQUENCE [LARGE SCALE GENOMIC DNA]</scope>
    <source>
        <strain evidence="1 2">IZ6</strain>
    </source>
</reference>